<reference evidence="3" key="1">
    <citation type="submission" date="2022-03" db="EMBL/GenBank/DDBJ databases">
        <authorList>
            <person name="Sayadi A."/>
        </authorList>
    </citation>
    <scope>NUCLEOTIDE SEQUENCE</scope>
</reference>
<dbReference type="Proteomes" id="UP001152888">
    <property type="component" value="Unassembled WGS sequence"/>
</dbReference>
<gene>
    <name evidence="3" type="ORF">ACAOBT_LOCUS35458</name>
</gene>
<organism evidence="3 4">
    <name type="scientific">Acanthoscelides obtectus</name>
    <name type="common">Bean weevil</name>
    <name type="synonym">Bruchus obtectus</name>
    <dbReference type="NCBI Taxonomy" id="200917"/>
    <lineage>
        <taxon>Eukaryota</taxon>
        <taxon>Metazoa</taxon>
        <taxon>Ecdysozoa</taxon>
        <taxon>Arthropoda</taxon>
        <taxon>Hexapoda</taxon>
        <taxon>Insecta</taxon>
        <taxon>Pterygota</taxon>
        <taxon>Neoptera</taxon>
        <taxon>Endopterygota</taxon>
        <taxon>Coleoptera</taxon>
        <taxon>Polyphaga</taxon>
        <taxon>Cucujiformia</taxon>
        <taxon>Chrysomeloidea</taxon>
        <taxon>Chrysomelidae</taxon>
        <taxon>Bruchinae</taxon>
        <taxon>Bruchini</taxon>
        <taxon>Acanthoscelides</taxon>
    </lineage>
</organism>
<accession>A0A9P0QBM3</accession>
<name>A0A9P0QBM3_ACAOB</name>
<proteinExistence type="predicted"/>
<evidence type="ECO:0000313" key="3">
    <source>
        <dbReference type="EMBL" id="CAH2016569.1"/>
    </source>
</evidence>
<feature type="region of interest" description="Disordered" evidence="2">
    <location>
        <begin position="144"/>
        <end position="163"/>
    </location>
</feature>
<dbReference type="AlphaFoldDB" id="A0A9P0QBM3"/>
<keyword evidence="1" id="KW-0175">Coiled coil</keyword>
<feature type="region of interest" description="Disordered" evidence="2">
    <location>
        <begin position="14"/>
        <end position="59"/>
    </location>
</feature>
<evidence type="ECO:0000256" key="1">
    <source>
        <dbReference type="SAM" id="Coils"/>
    </source>
</evidence>
<comment type="caution">
    <text evidence="3">The sequence shown here is derived from an EMBL/GenBank/DDBJ whole genome shotgun (WGS) entry which is preliminary data.</text>
</comment>
<evidence type="ECO:0000256" key="2">
    <source>
        <dbReference type="SAM" id="MobiDB-lite"/>
    </source>
</evidence>
<dbReference type="EMBL" id="CAKOFQ010008946">
    <property type="protein sequence ID" value="CAH2016569.1"/>
    <property type="molecule type" value="Genomic_DNA"/>
</dbReference>
<sequence>MNIPTYRARKILNSLDNTRKKEDKEDEYEYESSPAPSISGDMSFLDFDSDDSMKDPTFKPEVKDKQTTFFDLQKTEDVLTIEKNNEKELEKRKLKRKKNKINAAVEEIMRSDIVSTDEQLKEKSPKIVILSNIDVSNFNQISETQTKTTTKKREQSVSFVRQM</sequence>
<evidence type="ECO:0000313" key="4">
    <source>
        <dbReference type="Proteomes" id="UP001152888"/>
    </source>
</evidence>
<feature type="coiled-coil region" evidence="1">
    <location>
        <begin position="72"/>
        <end position="111"/>
    </location>
</feature>
<keyword evidence="4" id="KW-1185">Reference proteome</keyword>
<protein>
    <submittedName>
        <fullName evidence="3">Uncharacterized protein</fullName>
    </submittedName>
</protein>